<keyword evidence="5" id="KW-0493">Microtubule</keyword>
<evidence type="ECO:0000256" key="6">
    <source>
        <dbReference type="ARBA" id="ARBA00022737"/>
    </source>
</evidence>
<dbReference type="GO" id="GO:0036157">
    <property type="term" value="C:outer dynein arm"/>
    <property type="evidence" value="ECO:0007669"/>
    <property type="project" value="TreeGrafter"/>
</dbReference>
<dbReference type="SMART" id="SM00320">
    <property type="entry name" value="WD40"/>
    <property type="match status" value="2"/>
</dbReference>
<dbReference type="Gene3D" id="2.130.10.10">
    <property type="entry name" value="YVTN repeat-like/Quinoprotein amine dehydrogenase"/>
    <property type="match status" value="1"/>
</dbReference>
<dbReference type="EMBL" id="JTDF01016198">
    <property type="protein sequence ID" value="KAF8562889.1"/>
    <property type="molecule type" value="Genomic_DNA"/>
</dbReference>
<protein>
    <submittedName>
        <fullName evidence="11">Uncharacterized protein</fullName>
    </submittedName>
</protein>
<proteinExistence type="inferred from homology"/>
<keyword evidence="6" id="KW-0677">Repeat</keyword>
<dbReference type="GO" id="GO:0045504">
    <property type="term" value="F:dynein heavy chain binding"/>
    <property type="evidence" value="ECO:0007669"/>
    <property type="project" value="TreeGrafter"/>
</dbReference>
<comment type="caution">
    <text evidence="11">The sequence shown here is derived from an EMBL/GenBank/DDBJ whole genome shotgun (WGS) entry which is preliminary data.</text>
</comment>
<keyword evidence="9" id="KW-0206">Cytoskeleton</keyword>
<evidence type="ECO:0000313" key="11">
    <source>
        <dbReference type="EMBL" id="KAF8562889.1"/>
    </source>
</evidence>
<dbReference type="GO" id="GO:0003341">
    <property type="term" value="P:cilium movement"/>
    <property type="evidence" value="ECO:0007669"/>
    <property type="project" value="TreeGrafter"/>
</dbReference>
<dbReference type="AlphaFoldDB" id="A0A8T0D4W6"/>
<keyword evidence="8" id="KW-0505">Motor protein</keyword>
<evidence type="ECO:0000256" key="8">
    <source>
        <dbReference type="ARBA" id="ARBA00023175"/>
    </source>
</evidence>
<evidence type="ECO:0000313" key="12">
    <source>
        <dbReference type="Proteomes" id="UP000699462"/>
    </source>
</evidence>
<dbReference type="GO" id="GO:0005874">
    <property type="term" value="C:microtubule"/>
    <property type="evidence" value="ECO:0007669"/>
    <property type="project" value="UniProtKB-KW"/>
</dbReference>
<keyword evidence="4" id="KW-0853">WD repeat</keyword>
<name>A0A8T0D4W6_9TREM</name>
<evidence type="ECO:0000256" key="2">
    <source>
        <dbReference type="ARBA" id="ARBA00011059"/>
    </source>
</evidence>
<dbReference type="GO" id="GO:0036158">
    <property type="term" value="P:outer dynein arm assembly"/>
    <property type="evidence" value="ECO:0007669"/>
    <property type="project" value="TreeGrafter"/>
</dbReference>
<comment type="subcellular location">
    <subcellularLocation>
        <location evidence="1">Cytoplasm</location>
        <location evidence="1">Cytoskeleton</location>
        <location evidence="1">Cilium axoneme</location>
    </subcellularLocation>
</comment>
<gene>
    <name evidence="11" type="ORF">P879_11585</name>
</gene>
<dbReference type="Proteomes" id="UP000699462">
    <property type="component" value="Unassembled WGS sequence"/>
</dbReference>
<dbReference type="InterPro" id="IPR015943">
    <property type="entry name" value="WD40/YVTN_repeat-like_dom_sf"/>
</dbReference>
<sequence length="142" mass="16216">MVLVFSLKRSAYPEYTIVTKSAVLCLDIHPHRGELLCVGLCDGSVIVYRLRSNNMDLSLNVLNNQRGYLFNEIKPNEKNINWDPIRMLYNTSAIFSKLLTQHHDPCWQVAWQSTASGARKFISLGGDGCIMDWCVEQTDYKT</sequence>
<reference evidence="11 12" key="1">
    <citation type="submission" date="2019-07" db="EMBL/GenBank/DDBJ databases">
        <title>Annotation for the trematode Paragonimus westermani.</title>
        <authorList>
            <person name="Choi Y.-J."/>
        </authorList>
    </citation>
    <scope>NUCLEOTIDE SEQUENCE [LARGE SCALE GENOMIC DNA]</scope>
    <source>
        <strain evidence="11">180907_Pwestermani</strain>
    </source>
</reference>
<evidence type="ECO:0000256" key="7">
    <source>
        <dbReference type="ARBA" id="ARBA00023017"/>
    </source>
</evidence>
<dbReference type="PANTHER" id="PTHR12442">
    <property type="entry name" value="DYNEIN INTERMEDIATE CHAIN"/>
    <property type="match status" value="1"/>
</dbReference>
<evidence type="ECO:0000256" key="4">
    <source>
        <dbReference type="ARBA" id="ARBA00022574"/>
    </source>
</evidence>
<dbReference type="InterPro" id="IPR001680">
    <property type="entry name" value="WD40_rpt"/>
</dbReference>
<dbReference type="PANTHER" id="PTHR12442:SF11">
    <property type="entry name" value="DYNEIN AXONEMAL INTERMEDIATE CHAIN 1"/>
    <property type="match status" value="1"/>
</dbReference>
<evidence type="ECO:0000256" key="1">
    <source>
        <dbReference type="ARBA" id="ARBA00004430"/>
    </source>
</evidence>
<evidence type="ECO:0000256" key="3">
    <source>
        <dbReference type="ARBA" id="ARBA00022490"/>
    </source>
</evidence>
<keyword evidence="10" id="KW-0966">Cell projection</keyword>
<dbReference type="InterPro" id="IPR036322">
    <property type="entry name" value="WD40_repeat_dom_sf"/>
</dbReference>
<dbReference type="SUPFAM" id="SSF50978">
    <property type="entry name" value="WD40 repeat-like"/>
    <property type="match status" value="1"/>
</dbReference>
<accession>A0A8T0D4W6</accession>
<evidence type="ECO:0000256" key="10">
    <source>
        <dbReference type="ARBA" id="ARBA00023273"/>
    </source>
</evidence>
<evidence type="ECO:0000256" key="9">
    <source>
        <dbReference type="ARBA" id="ARBA00023212"/>
    </source>
</evidence>
<dbReference type="InterPro" id="IPR050687">
    <property type="entry name" value="Dynein_IC"/>
</dbReference>
<dbReference type="GO" id="GO:0045503">
    <property type="term" value="F:dynein light chain binding"/>
    <property type="evidence" value="ECO:0007669"/>
    <property type="project" value="TreeGrafter"/>
</dbReference>
<keyword evidence="3" id="KW-0963">Cytoplasm</keyword>
<organism evidence="11 12">
    <name type="scientific">Paragonimus westermani</name>
    <dbReference type="NCBI Taxonomy" id="34504"/>
    <lineage>
        <taxon>Eukaryota</taxon>
        <taxon>Metazoa</taxon>
        <taxon>Spiralia</taxon>
        <taxon>Lophotrochozoa</taxon>
        <taxon>Platyhelminthes</taxon>
        <taxon>Trematoda</taxon>
        <taxon>Digenea</taxon>
        <taxon>Plagiorchiida</taxon>
        <taxon>Troglotremata</taxon>
        <taxon>Troglotrematidae</taxon>
        <taxon>Paragonimus</taxon>
    </lineage>
</organism>
<evidence type="ECO:0000256" key="5">
    <source>
        <dbReference type="ARBA" id="ARBA00022701"/>
    </source>
</evidence>
<keyword evidence="7" id="KW-0243">Dynein</keyword>
<keyword evidence="12" id="KW-1185">Reference proteome</keyword>
<comment type="similarity">
    <text evidence="2">Belongs to the dynein intermediate chain family.</text>
</comment>